<dbReference type="STRING" id="29422.Lbru_1948"/>
<dbReference type="EMBL" id="LNXV01000029">
    <property type="protein sequence ID" value="KTC81428.1"/>
    <property type="molecule type" value="Genomic_DNA"/>
</dbReference>
<gene>
    <name evidence="7" type="ORF">Lbru_1948</name>
</gene>
<dbReference type="PATRIC" id="fig|29422.6.peg.2078"/>
<evidence type="ECO:0000256" key="3">
    <source>
        <dbReference type="ARBA" id="ARBA00022764"/>
    </source>
</evidence>
<dbReference type="Gene3D" id="2.70.98.70">
    <property type="match status" value="1"/>
</dbReference>
<accession>A0A0W0SE98</accession>
<comment type="subcellular location">
    <subcellularLocation>
        <location evidence="1">Periplasm</location>
    </subcellularLocation>
</comment>
<sequence>MKLIFIKAQALFSLGLVNSIQILIYRIYKKLGFFIELQSTCLSGIFFHEIELTCSEQISVKNWLDEVRYFGYTPVPVLDIPPDWHLNPLTGTRSQSSRQWWRIPDFDPSVGDIKIFWEASRFDWVLSFAQRAKLGDKKSLEKLNFWLNDWCENNPSYRGVNWKCGQEAAIRVMHLAMAAVILGQANQPSSVLLELIVLHLERIESTLNYAMAQDNNHGTSEAAALFIGGSWAKAQGNKYGEKWSRLGRKWLENRVSHLIDTDGSFSQYSLNYHRVVLDTLSMVEIWRRYFSLPAFSKKWQLRASAAAYWLANMIHPSTGDGPNIGANDGACFLPLTDTDYRDYRPSVQLAMTLFNNKRAYFEEGVWDLPLKWLNIKPAAEVMEKPNSTLFDKGGYAVMRHANAWVLLRYPRFRFRPSQADALHLDLWINDENILRDGGSYSYNAEPEWLAYFHGVSSHNTIQFDGRDQMPRLSRFLFGNWLKIKSICELQKTEDTVSFGASYRDSYGAIHARFVELTENNLTVCDEIKGFSNSAIMRWRLKPGNWCIEGNSLTNGLQTIRVNTAIPIKRFELVDGWESRYYLQKNQLPVLEVEVEQPGVLVTEYNW</sequence>
<proteinExistence type="predicted"/>
<evidence type="ECO:0000259" key="6">
    <source>
        <dbReference type="Pfam" id="PF16889"/>
    </source>
</evidence>
<name>A0A0W0SE98_9GAMM</name>
<keyword evidence="8" id="KW-1185">Reference proteome</keyword>
<dbReference type="SUPFAM" id="SSF48230">
    <property type="entry name" value="Chondroitin AC/alginate lyase"/>
    <property type="match status" value="1"/>
</dbReference>
<evidence type="ECO:0000256" key="4">
    <source>
        <dbReference type="ARBA" id="ARBA00023239"/>
    </source>
</evidence>
<dbReference type="AlphaFoldDB" id="A0A0W0SE98"/>
<comment type="caution">
    <text evidence="7">The sequence shown here is derived from an EMBL/GenBank/DDBJ whole genome shotgun (WGS) entry which is preliminary data.</text>
</comment>
<reference evidence="7 8" key="1">
    <citation type="submission" date="2015-11" db="EMBL/GenBank/DDBJ databases">
        <title>Genomic analysis of 38 Legionella species identifies large and diverse effector repertoires.</title>
        <authorList>
            <person name="Burstein D."/>
            <person name="Amaro F."/>
            <person name="Zusman T."/>
            <person name="Lifshitz Z."/>
            <person name="Cohen O."/>
            <person name="Gilbert J.A."/>
            <person name="Pupko T."/>
            <person name="Shuman H.A."/>
            <person name="Segal G."/>
        </authorList>
    </citation>
    <scope>NUCLEOTIDE SEQUENCE [LARGE SCALE GENOMIC DNA]</scope>
    <source>
        <strain evidence="7 8">ATCC 43878</strain>
    </source>
</reference>
<dbReference type="PANTHER" id="PTHR39210">
    <property type="entry name" value="HEPARIN-SULFATE LYASE"/>
    <property type="match status" value="1"/>
</dbReference>
<dbReference type="Gene3D" id="1.50.10.100">
    <property type="entry name" value="Chondroitin AC/alginate lyase"/>
    <property type="match status" value="1"/>
</dbReference>
<dbReference type="GO" id="GO:0042597">
    <property type="term" value="C:periplasmic space"/>
    <property type="evidence" value="ECO:0007669"/>
    <property type="project" value="UniProtKB-SubCell"/>
</dbReference>
<evidence type="ECO:0000256" key="1">
    <source>
        <dbReference type="ARBA" id="ARBA00004418"/>
    </source>
</evidence>
<evidence type="ECO:0000256" key="2">
    <source>
        <dbReference type="ARBA" id="ARBA00022729"/>
    </source>
</evidence>
<dbReference type="Pfam" id="PF07940">
    <property type="entry name" value="Hepar_II_III_C"/>
    <property type="match status" value="1"/>
</dbReference>
<dbReference type="PANTHER" id="PTHR39210:SF1">
    <property type="entry name" value="HEPARIN-SULFATE LYASE"/>
    <property type="match status" value="1"/>
</dbReference>
<feature type="domain" description="Heparin-sulfate lyase N-terminal" evidence="6">
    <location>
        <begin position="111"/>
        <end position="282"/>
    </location>
</feature>
<keyword evidence="2" id="KW-0732">Signal</keyword>
<dbReference type="OrthoDB" id="9763014at2"/>
<protein>
    <submittedName>
        <fullName evidence="7">Heparinase II/III-like protein</fullName>
    </submittedName>
</protein>
<dbReference type="Proteomes" id="UP000054742">
    <property type="component" value="Unassembled WGS sequence"/>
</dbReference>
<feature type="domain" description="Heparinase II/III-like C-terminal" evidence="5">
    <location>
        <begin position="384"/>
        <end position="543"/>
    </location>
</feature>
<organism evidence="7 8">
    <name type="scientific">Legionella brunensis</name>
    <dbReference type="NCBI Taxonomy" id="29422"/>
    <lineage>
        <taxon>Bacteria</taxon>
        <taxon>Pseudomonadati</taxon>
        <taxon>Pseudomonadota</taxon>
        <taxon>Gammaproteobacteria</taxon>
        <taxon>Legionellales</taxon>
        <taxon>Legionellaceae</taxon>
        <taxon>Legionella</taxon>
    </lineage>
</organism>
<keyword evidence="4" id="KW-0456">Lyase</keyword>
<dbReference type="InterPro" id="IPR031680">
    <property type="entry name" value="Hepar_II_III_N"/>
</dbReference>
<dbReference type="GO" id="GO:0016829">
    <property type="term" value="F:lyase activity"/>
    <property type="evidence" value="ECO:0007669"/>
    <property type="project" value="UniProtKB-KW"/>
</dbReference>
<evidence type="ECO:0000313" key="8">
    <source>
        <dbReference type="Proteomes" id="UP000054742"/>
    </source>
</evidence>
<dbReference type="RefSeq" id="WP_058441946.1">
    <property type="nucleotide sequence ID" value="NZ_CAAAHU010000002.1"/>
</dbReference>
<evidence type="ECO:0000313" key="7">
    <source>
        <dbReference type="EMBL" id="KTC81428.1"/>
    </source>
</evidence>
<dbReference type="Pfam" id="PF16889">
    <property type="entry name" value="Hepar_II_III_N"/>
    <property type="match status" value="1"/>
</dbReference>
<dbReference type="InterPro" id="IPR008929">
    <property type="entry name" value="Chondroitin_lyas"/>
</dbReference>
<evidence type="ECO:0000259" key="5">
    <source>
        <dbReference type="Pfam" id="PF07940"/>
    </source>
</evidence>
<dbReference type="InterPro" id="IPR012480">
    <property type="entry name" value="Hepar_II_III_C"/>
</dbReference>
<keyword evidence="3" id="KW-0574">Periplasm</keyword>